<sequence>MNKDRVLKRIVLLQALCLMILAFIVVFRVLLPPKEKPQVPRGNAQDHNVIPPSAEPSEPIAAKVGDESITVKELNDQLRRQYGDLALRTLMVRAAIRMDALAYGLQVTSAELDQELASAIAGYGSEEEYYDAMKEQLGLTPDDIREDAKYRLLLRKIAVRTASVSEAEEDAYIAENDQEFAAHTQLRVSWIVTDTGKAADGVLDKLEDGEDFGLMAQTYSIDADTAPEGGDLGYIDADDPIIDPALLAAAKKLEVGETAGPIKVEQGQAIIRLTEKKTEEQLDQQQMHDKARTELAIAKLNGEQAIEDGLLTKYNAVVIP</sequence>
<dbReference type="PANTHER" id="PTHR47245">
    <property type="entry name" value="PEPTIDYLPROLYL ISOMERASE"/>
    <property type="match status" value="1"/>
</dbReference>
<feature type="region of interest" description="Disordered" evidence="7">
    <location>
        <begin position="36"/>
        <end position="57"/>
    </location>
</feature>
<dbReference type="Gene3D" id="1.10.4030.10">
    <property type="entry name" value="Porin chaperone SurA, peptide-binding domain"/>
    <property type="match status" value="1"/>
</dbReference>
<dbReference type="AlphaFoldDB" id="A0A6C0FWZ7"/>
<dbReference type="Proteomes" id="UP000476064">
    <property type="component" value="Chromosome"/>
</dbReference>
<evidence type="ECO:0000256" key="3">
    <source>
        <dbReference type="ARBA" id="ARBA00022729"/>
    </source>
</evidence>
<evidence type="ECO:0000256" key="1">
    <source>
        <dbReference type="ARBA" id="ARBA00000971"/>
    </source>
</evidence>
<evidence type="ECO:0000256" key="4">
    <source>
        <dbReference type="ARBA" id="ARBA00023110"/>
    </source>
</evidence>
<evidence type="ECO:0000313" key="11">
    <source>
        <dbReference type="Proteomes" id="UP000476064"/>
    </source>
</evidence>
<evidence type="ECO:0000256" key="7">
    <source>
        <dbReference type="SAM" id="MobiDB-lite"/>
    </source>
</evidence>
<proteinExistence type="predicted"/>
<keyword evidence="4 6" id="KW-0697">Rotamase</keyword>
<dbReference type="InterPro" id="IPR000297">
    <property type="entry name" value="PPIase_PpiC"/>
</dbReference>
<dbReference type="SUPFAM" id="SSF109998">
    <property type="entry name" value="Triger factor/SurA peptide-binding domain-like"/>
    <property type="match status" value="1"/>
</dbReference>
<dbReference type="InterPro" id="IPR046357">
    <property type="entry name" value="PPIase_dom_sf"/>
</dbReference>
<evidence type="ECO:0000256" key="6">
    <source>
        <dbReference type="PROSITE-ProRule" id="PRU00278"/>
    </source>
</evidence>
<dbReference type="Pfam" id="PF00639">
    <property type="entry name" value="Rotamase"/>
    <property type="match status" value="1"/>
</dbReference>
<keyword evidence="8" id="KW-0812">Transmembrane</keyword>
<dbReference type="InterPro" id="IPR027304">
    <property type="entry name" value="Trigger_fact/SurA_dom_sf"/>
</dbReference>
<dbReference type="KEGG" id="plyc:GXP70_01125"/>
<dbReference type="PROSITE" id="PS50198">
    <property type="entry name" value="PPIC_PPIASE_2"/>
    <property type="match status" value="1"/>
</dbReference>
<dbReference type="SUPFAM" id="SSF54534">
    <property type="entry name" value="FKBP-like"/>
    <property type="match status" value="1"/>
</dbReference>
<reference evidence="10 11" key="1">
    <citation type="submission" date="2020-01" db="EMBL/GenBank/DDBJ databases">
        <title>Paenibacillus sp. nov., isolated from tomato rhizosphere.</title>
        <authorList>
            <person name="Weon H.-Y."/>
            <person name="Lee S.A."/>
        </authorList>
    </citation>
    <scope>NUCLEOTIDE SEQUENCE [LARGE SCALE GENOMIC DNA]</scope>
    <source>
        <strain evidence="10 11">12200R-189</strain>
    </source>
</reference>
<feature type="transmembrane region" description="Helical" evidence="8">
    <location>
        <begin position="12"/>
        <end position="31"/>
    </location>
</feature>
<gene>
    <name evidence="10" type="ORF">GXP70_01125</name>
</gene>
<dbReference type="PANTHER" id="PTHR47245:SF1">
    <property type="entry name" value="FOLDASE PROTEIN PRSA"/>
    <property type="match status" value="1"/>
</dbReference>
<dbReference type="RefSeq" id="WP_162354790.1">
    <property type="nucleotide sequence ID" value="NZ_CP048209.1"/>
</dbReference>
<keyword evidence="5 6" id="KW-0413">Isomerase</keyword>
<name>A0A6C0FWZ7_9BACL</name>
<keyword evidence="8" id="KW-0472">Membrane</keyword>
<dbReference type="Gene3D" id="3.10.50.40">
    <property type="match status" value="1"/>
</dbReference>
<comment type="catalytic activity">
    <reaction evidence="1">
        <text>[protein]-peptidylproline (omega=180) = [protein]-peptidylproline (omega=0)</text>
        <dbReference type="Rhea" id="RHEA:16237"/>
        <dbReference type="Rhea" id="RHEA-COMP:10747"/>
        <dbReference type="Rhea" id="RHEA-COMP:10748"/>
        <dbReference type="ChEBI" id="CHEBI:83833"/>
        <dbReference type="ChEBI" id="CHEBI:83834"/>
        <dbReference type="EC" id="5.2.1.8"/>
    </reaction>
</comment>
<evidence type="ECO:0000256" key="5">
    <source>
        <dbReference type="ARBA" id="ARBA00023235"/>
    </source>
</evidence>
<dbReference type="GO" id="GO:0003755">
    <property type="term" value="F:peptidyl-prolyl cis-trans isomerase activity"/>
    <property type="evidence" value="ECO:0007669"/>
    <property type="project" value="UniProtKB-KW"/>
</dbReference>
<dbReference type="InterPro" id="IPR050245">
    <property type="entry name" value="PrsA_foldase"/>
</dbReference>
<dbReference type="EMBL" id="CP048209">
    <property type="protein sequence ID" value="QHT58720.1"/>
    <property type="molecule type" value="Genomic_DNA"/>
</dbReference>
<organism evidence="10 11">
    <name type="scientific">Paenibacillus lycopersici</name>
    <dbReference type="NCBI Taxonomy" id="2704462"/>
    <lineage>
        <taxon>Bacteria</taxon>
        <taxon>Bacillati</taxon>
        <taxon>Bacillota</taxon>
        <taxon>Bacilli</taxon>
        <taxon>Bacillales</taxon>
        <taxon>Paenibacillaceae</taxon>
        <taxon>Paenibacillus</taxon>
    </lineage>
</organism>
<evidence type="ECO:0000259" key="9">
    <source>
        <dbReference type="PROSITE" id="PS50198"/>
    </source>
</evidence>
<keyword evidence="8" id="KW-1133">Transmembrane helix</keyword>
<evidence type="ECO:0000256" key="2">
    <source>
        <dbReference type="ARBA" id="ARBA00013194"/>
    </source>
</evidence>
<protein>
    <recommendedName>
        <fullName evidence="2">peptidylprolyl isomerase</fullName>
        <ecNumber evidence="2">5.2.1.8</ecNumber>
    </recommendedName>
</protein>
<evidence type="ECO:0000256" key="8">
    <source>
        <dbReference type="SAM" id="Phobius"/>
    </source>
</evidence>
<evidence type="ECO:0000313" key="10">
    <source>
        <dbReference type="EMBL" id="QHT58720.1"/>
    </source>
</evidence>
<accession>A0A6C0FWZ7</accession>
<feature type="domain" description="PpiC" evidence="9">
    <location>
        <begin position="183"/>
        <end position="275"/>
    </location>
</feature>
<keyword evidence="3" id="KW-0732">Signal</keyword>
<keyword evidence="11" id="KW-1185">Reference proteome</keyword>
<dbReference type="EC" id="5.2.1.8" evidence="2"/>